<evidence type="ECO:0000313" key="3">
    <source>
        <dbReference type="EMBL" id="ROW02598.1"/>
    </source>
</evidence>
<reference evidence="3 4" key="1">
    <citation type="submission" date="2015-09" db="EMBL/GenBank/DDBJ databases">
        <title>Host preference determinants of Valsa canker pathogens revealed by comparative genomics.</title>
        <authorList>
            <person name="Yin Z."/>
            <person name="Huang L."/>
        </authorList>
    </citation>
    <scope>NUCLEOTIDE SEQUENCE [LARGE SCALE GENOMIC DNA]</scope>
    <source>
        <strain evidence="3 4">SXYLt</strain>
    </source>
</reference>
<dbReference type="EMBL" id="LKEB01000051">
    <property type="protein sequence ID" value="ROW02598.1"/>
    <property type="molecule type" value="Genomic_DNA"/>
</dbReference>
<dbReference type="Proteomes" id="UP000285146">
    <property type="component" value="Unassembled WGS sequence"/>
</dbReference>
<dbReference type="PROSITE" id="PS51397">
    <property type="entry name" value="WLM"/>
    <property type="match status" value="1"/>
</dbReference>
<accession>A0A423WGT9</accession>
<name>A0A423WGT9_9PEZI</name>
<dbReference type="STRING" id="1230097.A0A423WGT9"/>
<feature type="region of interest" description="Disordered" evidence="1">
    <location>
        <begin position="319"/>
        <end position="373"/>
    </location>
</feature>
<dbReference type="PANTHER" id="PTHR47795">
    <property type="entry name" value="UBIQUITIN AND WLM DOMAIN-CONTAINING METALLOPROTEASE SPCC1442.07C"/>
    <property type="match status" value="1"/>
</dbReference>
<evidence type="ECO:0000259" key="2">
    <source>
        <dbReference type="PROSITE" id="PS51397"/>
    </source>
</evidence>
<feature type="compositionally biased region" description="Gly residues" evidence="1">
    <location>
        <begin position="319"/>
        <end position="333"/>
    </location>
</feature>
<gene>
    <name evidence="3" type="ORF">VPNG_07870</name>
</gene>
<comment type="caution">
    <text evidence="3">The sequence shown here is derived from an EMBL/GenBank/DDBJ whole genome shotgun (WGS) entry which is preliminary data.</text>
</comment>
<dbReference type="InParanoid" id="A0A423WGT9"/>
<feature type="domain" description="WLM" evidence="2">
    <location>
        <begin position="148"/>
        <end position="350"/>
    </location>
</feature>
<dbReference type="GO" id="GO:0070628">
    <property type="term" value="F:proteasome binding"/>
    <property type="evidence" value="ECO:0007669"/>
    <property type="project" value="TreeGrafter"/>
</dbReference>
<dbReference type="OrthoDB" id="49605at2759"/>
<proteinExistence type="predicted"/>
<dbReference type="InterPro" id="IPR013536">
    <property type="entry name" value="WLM_dom"/>
</dbReference>
<evidence type="ECO:0000313" key="4">
    <source>
        <dbReference type="Proteomes" id="UP000285146"/>
    </source>
</evidence>
<feature type="compositionally biased region" description="Basic and acidic residues" evidence="1">
    <location>
        <begin position="336"/>
        <end position="364"/>
    </location>
</feature>
<organism evidence="3 4">
    <name type="scientific">Cytospora leucostoma</name>
    <dbReference type="NCBI Taxonomy" id="1230097"/>
    <lineage>
        <taxon>Eukaryota</taxon>
        <taxon>Fungi</taxon>
        <taxon>Dikarya</taxon>
        <taxon>Ascomycota</taxon>
        <taxon>Pezizomycotina</taxon>
        <taxon>Sordariomycetes</taxon>
        <taxon>Sordariomycetidae</taxon>
        <taxon>Diaporthales</taxon>
        <taxon>Cytosporaceae</taxon>
        <taxon>Cytospora</taxon>
    </lineage>
</organism>
<sequence length="373" mass="40391">MAEDHPTASPAADPPTISITVSKAGKQLDTFHLPGGAILNDLLLACEDHLTSDPEASETETETYDWDKAKFIAKGKMLRASSHGDQPIAHLDGAKVTLQVPTVEALQSLQESSSAARAREARRAAQAQASAARRARDQATTTRRNQGQNQADSEYTFLRVEPLPGFSNAERSRAYLHRLRDDPGIRAAMRKHKFTVGLLTEMDPASNTQHSHGGGTTRLLGLNRNRGEAIELRLRTDAYDGYRDYRTIRDTLCHELAHNVFGPHDGDFWDLCHRIEREVQAADWRSGGRAVAEGEFYESPEDDVPDHGGWSGGTYVLGGSGGGGGGGGGGGAQGMNRRDIIARAAEERLRQKRRQEDPDGRGDGGTEGSSGTT</sequence>
<dbReference type="PANTHER" id="PTHR47795:SF1">
    <property type="entry name" value="DNA-DEPENDENT METALLOPROTEASE WSS1 HOMOLOG 2"/>
    <property type="match status" value="1"/>
</dbReference>
<dbReference type="AlphaFoldDB" id="A0A423WGT9"/>
<dbReference type="Pfam" id="PF08325">
    <property type="entry name" value="WLM"/>
    <property type="match status" value="1"/>
</dbReference>
<feature type="compositionally biased region" description="Low complexity" evidence="1">
    <location>
        <begin position="124"/>
        <end position="144"/>
    </location>
</feature>
<feature type="region of interest" description="Disordered" evidence="1">
    <location>
        <begin position="114"/>
        <end position="156"/>
    </location>
</feature>
<keyword evidence="4" id="KW-1185">Reference proteome</keyword>
<protein>
    <recommendedName>
        <fullName evidence="2">WLM domain-containing protein</fullName>
    </recommendedName>
</protein>
<evidence type="ECO:0000256" key="1">
    <source>
        <dbReference type="SAM" id="MobiDB-lite"/>
    </source>
</evidence>